<dbReference type="Proteomes" id="UP000499080">
    <property type="component" value="Unassembled WGS sequence"/>
</dbReference>
<comment type="caution">
    <text evidence="1">The sequence shown here is derived from an EMBL/GenBank/DDBJ whole genome shotgun (WGS) entry which is preliminary data.</text>
</comment>
<proteinExistence type="predicted"/>
<organism evidence="1 2">
    <name type="scientific">Araneus ventricosus</name>
    <name type="common">Orbweaver spider</name>
    <name type="synonym">Epeira ventricosa</name>
    <dbReference type="NCBI Taxonomy" id="182803"/>
    <lineage>
        <taxon>Eukaryota</taxon>
        <taxon>Metazoa</taxon>
        <taxon>Ecdysozoa</taxon>
        <taxon>Arthropoda</taxon>
        <taxon>Chelicerata</taxon>
        <taxon>Arachnida</taxon>
        <taxon>Araneae</taxon>
        <taxon>Araneomorphae</taxon>
        <taxon>Entelegynae</taxon>
        <taxon>Araneoidea</taxon>
        <taxon>Araneidae</taxon>
        <taxon>Araneus</taxon>
    </lineage>
</organism>
<protein>
    <submittedName>
        <fullName evidence="1">Uncharacterized protein</fullName>
    </submittedName>
</protein>
<reference evidence="1 2" key="1">
    <citation type="journal article" date="2019" name="Sci. Rep.">
        <title>Orb-weaving spider Araneus ventricosus genome elucidates the spidroin gene catalogue.</title>
        <authorList>
            <person name="Kono N."/>
            <person name="Nakamura H."/>
            <person name="Ohtoshi R."/>
            <person name="Moran D.A.P."/>
            <person name="Shinohara A."/>
            <person name="Yoshida Y."/>
            <person name="Fujiwara M."/>
            <person name="Mori M."/>
            <person name="Tomita M."/>
            <person name="Arakawa K."/>
        </authorList>
    </citation>
    <scope>NUCLEOTIDE SEQUENCE [LARGE SCALE GENOMIC DNA]</scope>
</reference>
<dbReference type="AlphaFoldDB" id="A0A4Y2BA77"/>
<evidence type="ECO:0000313" key="1">
    <source>
        <dbReference type="EMBL" id="GBL88004.1"/>
    </source>
</evidence>
<evidence type="ECO:0000313" key="2">
    <source>
        <dbReference type="Proteomes" id="UP000499080"/>
    </source>
</evidence>
<gene>
    <name evidence="1" type="ORF">AVEN_133676_1</name>
</gene>
<sequence length="105" mass="12120">MVTSQSPPSHWFFSEACMNRANVFLWSCGVMNKHPGGYSGSAPARSRGLLKVIDLEIYLLLTFRLLFVRIQSTRFTIFFSHLTFPLCVWAFKRKTVQDNEAVTYH</sequence>
<dbReference type="EMBL" id="BGPR01000057">
    <property type="protein sequence ID" value="GBL88004.1"/>
    <property type="molecule type" value="Genomic_DNA"/>
</dbReference>
<keyword evidence="2" id="KW-1185">Reference proteome</keyword>
<accession>A0A4Y2BA77</accession>
<name>A0A4Y2BA77_ARAVE</name>